<comment type="caution">
    <text evidence="2">The sequence shown here is derived from an EMBL/GenBank/DDBJ whole genome shotgun (WGS) entry which is preliminary data.</text>
</comment>
<accession>A0A8S1LCG8</accession>
<evidence type="ECO:0000256" key="1">
    <source>
        <dbReference type="SAM" id="MobiDB-lite"/>
    </source>
</evidence>
<feature type="region of interest" description="Disordered" evidence="1">
    <location>
        <begin position="122"/>
        <end position="141"/>
    </location>
</feature>
<dbReference type="AlphaFoldDB" id="A0A8S1LCG8"/>
<dbReference type="OrthoDB" id="289838at2759"/>
<evidence type="ECO:0000313" key="3">
    <source>
        <dbReference type="Proteomes" id="UP000692954"/>
    </source>
</evidence>
<feature type="compositionally biased region" description="Polar residues" evidence="1">
    <location>
        <begin position="122"/>
        <end position="134"/>
    </location>
</feature>
<sequence length="180" mass="20850">MNNILSSFSPIVKRNSNTKTESIDFKMKLLHFEPLNINTQPIKQIRVKIERKLSPIFDQNYNALFLNKIKVQKMALKKAKLSSSIDYRALPGFDFQAQLQFLQPATLVLPSTQRNNINHISQSRRQQFKDSSQFESERKHQSKVRIRLPKIEKSVDINLSKSSLNCWTMNSSSSLLQANK</sequence>
<reference evidence="2" key="1">
    <citation type="submission" date="2021-01" db="EMBL/GenBank/DDBJ databases">
        <authorList>
            <consortium name="Genoscope - CEA"/>
            <person name="William W."/>
        </authorList>
    </citation>
    <scope>NUCLEOTIDE SEQUENCE</scope>
</reference>
<proteinExistence type="predicted"/>
<name>A0A8S1LCG8_9CILI</name>
<protein>
    <submittedName>
        <fullName evidence="2">Uncharacterized protein</fullName>
    </submittedName>
</protein>
<organism evidence="2 3">
    <name type="scientific">Paramecium sonneborni</name>
    <dbReference type="NCBI Taxonomy" id="65129"/>
    <lineage>
        <taxon>Eukaryota</taxon>
        <taxon>Sar</taxon>
        <taxon>Alveolata</taxon>
        <taxon>Ciliophora</taxon>
        <taxon>Intramacronucleata</taxon>
        <taxon>Oligohymenophorea</taxon>
        <taxon>Peniculida</taxon>
        <taxon>Parameciidae</taxon>
        <taxon>Paramecium</taxon>
    </lineage>
</organism>
<gene>
    <name evidence="2" type="ORF">PSON_ATCC_30995.1.T0200386</name>
</gene>
<evidence type="ECO:0000313" key="2">
    <source>
        <dbReference type="EMBL" id="CAD8065718.1"/>
    </source>
</evidence>
<dbReference type="EMBL" id="CAJJDN010000020">
    <property type="protein sequence ID" value="CAD8065718.1"/>
    <property type="molecule type" value="Genomic_DNA"/>
</dbReference>
<keyword evidence="3" id="KW-1185">Reference proteome</keyword>
<dbReference type="Proteomes" id="UP000692954">
    <property type="component" value="Unassembled WGS sequence"/>
</dbReference>